<evidence type="ECO:0000313" key="3">
    <source>
        <dbReference type="Proteomes" id="UP000014923"/>
    </source>
</evidence>
<reference evidence="2" key="1">
    <citation type="submission" date="2013-03" db="EMBL/GenBank/DDBJ databases">
        <title>Draft genome sequence of the hydrogen-ethanol-producing anaerobic alkalithermophilic Caloramator celere.</title>
        <authorList>
            <person name="Ciranna A."/>
            <person name="Larjo A."/>
            <person name="Kivisto A."/>
            <person name="Santala V."/>
            <person name="Roos C."/>
            <person name="Karp M."/>
        </authorList>
    </citation>
    <scope>NUCLEOTIDE SEQUENCE [LARGE SCALE GENOMIC DNA]</scope>
    <source>
        <strain evidence="2">DSM 8682</strain>
    </source>
</reference>
<sequence>MKETLNLLKITMDFLCSLEEEQLMDLKNGKAKLRIEYTKLKKKKSNKKDNIIDVCYNLELIKTREAAVDYLKSCNLSVNDLKIIAKEYNIPITSRDKKITLIEKIVEGIVGSKLRFDALLNK</sequence>
<proteinExistence type="predicted"/>
<dbReference type="AlphaFoldDB" id="R7RSP9"/>
<dbReference type="eggNOG" id="ENOG502ZVAP">
    <property type="taxonomic scope" value="Bacteria"/>
</dbReference>
<dbReference type="HOGENOM" id="CLU_2025644_0_0_9"/>
<evidence type="ECO:0000256" key="1">
    <source>
        <dbReference type="SAM" id="Coils"/>
    </source>
</evidence>
<gene>
    <name evidence="2" type="ORF">TCEL_00457</name>
</gene>
<evidence type="ECO:0000313" key="2">
    <source>
        <dbReference type="EMBL" id="CDF58411.1"/>
    </source>
</evidence>
<feature type="coiled-coil region" evidence="1">
    <location>
        <begin position="23"/>
        <end position="50"/>
    </location>
</feature>
<comment type="caution">
    <text evidence="2">The sequence shown here is derived from an EMBL/GenBank/DDBJ whole genome shotgun (WGS) entry which is preliminary data.</text>
</comment>
<dbReference type="EMBL" id="CAVN010000097">
    <property type="protein sequence ID" value="CDF58411.1"/>
    <property type="molecule type" value="Genomic_DNA"/>
</dbReference>
<dbReference type="OrthoDB" id="9990080at2"/>
<protein>
    <submittedName>
        <fullName evidence="2">Uncharacterized protein</fullName>
    </submittedName>
</protein>
<keyword evidence="3" id="KW-1185">Reference proteome</keyword>
<dbReference type="RefSeq" id="WP_018662461.1">
    <property type="nucleotide sequence ID" value="NZ_HF952018.1"/>
</dbReference>
<keyword evidence="1" id="KW-0175">Coiled coil</keyword>
<name>R7RSP9_9CLOT</name>
<accession>R7RSP9</accession>
<dbReference type="Proteomes" id="UP000014923">
    <property type="component" value="Unassembled WGS sequence"/>
</dbReference>
<organism evidence="2 3">
    <name type="scientific">Thermobrachium celere DSM 8682</name>
    <dbReference type="NCBI Taxonomy" id="941824"/>
    <lineage>
        <taxon>Bacteria</taxon>
        <taxon>Bacillati</taxon>
        <taxon>Bacillota</taxon>
        <taxon>Clostridia</taxon>
        <taxon>Eubacteriales</taxon>
        <taxon>Clostridiaceae</taxon>
        <taxon>Thermobrachium</taxon>
    </lineage>
</organism>